<gene>
    <name evidence="3" type="ORF">BE18_12065</name>
</gene>
<evidence type="ECO:0000256" key="2">
    <source>
        <dbReference type="ARBA" id="ARBA00022840"/>
    </source>
</evidence>
<organism evidence="3 4">
    <name type="scientific">Sorangium cellulosum</name>
    <name type="common">Polyangium cellulosum</name>
    <dbReference type="NCBI Taxonomy" id="56"/>
    <lineage>
        <taxon>Bacteria</taxon>
        <taxon>Pseudomonadati</taxon>
        <taxon>Myxococcota</taxon>
        <taxon>Polyangia</taxon>
        <taxon>Polyangiales</taxon>
        <taxon>Polyangiaceae</taxon>
        <taxon>Sorangium</taxon>
    </lineage>
</organism>
<dbReference type="Proteomes" id="UP000075515">
    <property type="component" value="Unassembled WGS sequence"/>
</dbReference>
<sequence length="167" mass="18731">MSPAVPARHARPVAPAGFRRSPPLLVLEDLRWGDQPTVSFLDSALRDLRAMPWMVLALARPEVHETFPRLWAERQTQEIRLKELPRKACERLVRQALGASIGREMLERIVALAGGHAFYLEELIRAVAEGRGEALPETVLAMVEARLSRLDPEARRLLRAASVFGEV</sequence>
<dbReference type="GO" id="GO:0004016">
    <property type="term" value="F:adenylate cyclase activity"/>
    <property type="evidence" value="ECO:0007669"/>
    <property type="project" value="TreeGrafter"/>
</dbReference>
<name>A0A150S586_SORCE</name>
<evidence type="ECO:0000313" key="4">
    <source>
        <dbReference type="Proteomes" id="UP000075515"/>
    </source>
</evidence>
<dbReference type="GO" id="GO:0005737">
    <property type="term" value="C:cytoplasm"/>
    <property type="evidence" value="ECO:0007669"/>
    <property type="project" value="TreeGrafter"/>
</dbReference>
<dbReference type="EMBL" id="JEMC01003832">
    <property type="protein sequence ID" value="KYF78178.1"/>
    <property type="molecule type" value="Genomic_DNA"/>
</dbReference>
<dbReference type="GO" id="GO:0005524">
    <property type="term" value="F:ATP binding"/>
    <property type="evidence" value="ECO:0007669"/>
    <property type="project" value="UniProtKB-KW"/>
</dbReference>
<dbReference type="PANTHER" id="PTHR16305">
    <property type="entry name" value="TESTICULAR SOLUBLE ADENYLYL CYCLASE"/>
    <property type="match status" value="1"/>
</dbReference>
<reference evidence="3 4" key="1">
    <citation type="submission" date="2014-02" db="EMBL/GenBank/DDBJ databases">
        <title>The small core and large imbalanced accessory genome model reveals a collaborative survival strategy of Sorangium cellulosum strains in nature.</title>
        <authorList>
            <person name="Han K."/>
            <person name="Peng R."/>
            <person name="Blom J."/>
            <person name="Li Y.-Z."/>
        </authorList>
    </citation>
    <scope>NUCLEOTIDE SEQUENCE [LARGE SCALE GENOMIC DNA]</scope>
    <source>
        <strain evidence="3 4">So0149</strain>
    </source>
</reference>
<dbReference type="PANTHER" id="PTHR16305:SF28">
    <property type="entry name" value="GUANYLATE CYCLASE DOMAIN-CONTAINING PROTEIN"/>
    <property type="match status" value="1"/>
</dbReference>
<proteinExistence type="predicted"/>
<keyword evidence="1" id="KW-0547">Nucleotide-binding</keyword>
<protein>
    <submittedName>
        <fullName evidence="3">Uncharacterized protein</fullName>
    </submittedName>
</protein>
<comment type="caution">
    <text evidence="3">The sequence shown here is derived from an EMBL/GenBank/DDBJ whole genome shotgun (WGS) entry which is preliminary data.</text>
</comment>
<keyword evidence="2" id="KW-0067">ATP-binding</keyword>
<dbReference type="AlphaFoldDB" id="A0A150S586"/>
<accession>A0A150S586</accession>
<evidence type="ECO:0000313" key="3">
    <source>
        <dbReference type="EMBL" id="KYF78178.1"/>
    </source>
</evidence>
<evidence type="ECO:0000256" key="1">
    <source>
        <dbReference type="ARBA" id="ARBA00022741"/>
    </source>
</evidence>